<protein>
    <submittedName>
        <fullName evidence="2">FHA domain-containing protein</fullName>
    </submittedName>
</protein>
<evidence type="ECO:0000259" key="1">
    <source>
        <dbReference type="PROSITE" id="PS50006"/>
    </source>
</evidence>
<feature type="domain" description="FHA" evidence="1">
    <location>
        <begin position="67"/>
        <end position="117"/>
    </location>
</feature>
<keyword evidence="3" id="KW-1185">Reference proteome</keyword>
<dbReference type="SMART" id="SM00240">
    <property type="entry name" value="FHA"/>
    <property type="match status" value="1"/>
</dbReference>
<evidence type="ECO:0000313" key="3">
    <source>
        <dbReference type="Proteomes" id="UP001196980"/>
    </source>
</evidence>
<dbReference type="Pfam" id="PF00498">
    <property type="entry name" value="FHA"/>
    <property type="match status" value="1"/>
</dbReference>
<dbReference type="PROSITE" id="PS50006">
    <property type="entry name" value="FHA_DOMAIN"/>
    <property type="match status" value="1"/>
</dbReference>
<evidence type="ECO:0000313" key="2">
    <source>
        <dbReference type="EMBL" id="MBV6343195.1"/>
    </source>
</evidence>
<dbReference type="Gene3D" id="2.60.200.20">
    <property type="match status" value="1"/>
</dbReference>
<name>A0ABS6S3M8_9BACT</name>
<dbReference type="InterPro" id="IPR008984">
    <property type="entry name" value="SMAD_FHA_dom_sf"/>
</dbReference>
<sequence>MSSVKVCPTCNVQNAPTEVMCERCLGDISGVAVQETRPVAEEVVPETGPTLMLTTSDGNSITVRDGDVVGRMAVGADVIEPYKTVSRRHARFTCEDGTWYIEDLNTTNETYLDDVRLSTGKKVPLLGNQRLTLSSALELTVVMA</sequence>
<reference evidence="2 3" key="1">
    <citation type="journal article" date="2020" name="J Geophys Res Biogeosci">
        <title>Magnetotaxis as an Adaptation to Enable Bacterial Shuttling of Microbial Sulfur and Sulfur Cycling Across Aquatic Oxic#Anoxic Interfaces.</title>
        <authorList>
            <person name="Li J."/>
            <person name="Liu P."/>
            <person name="Wang J."/>
            <person name="Roberts A.P."/>
            <person name="Pan Y."/>
        </authorList>
    </citation>
    <scope>NUCLEOTIDE SEQUENCE [LARGE SCALE GENOMIC DNA]</scope>
    <source>
        <strain evidence="2 3">MYR-1_YQ</strain>
    </source>
</reference>
<accession>A0ABS6S3M8</accession>
<comment type="caution">
    <text evidence="2">The sequence shown here is derived from an EMBL/GenBank/DDBJ whole genome shotgun (WGS) entry which is preliminary data.</text>
</comment>
<dbReference type="CDD" id="cd00060">
    <property type="entry name" value="FHA"/>
    <property type="match status" value="1"/>
</dbReference>
<dbReference type="EMBL" id="JABXWD010000481">
    <property type="protein sequence ID" value="MBV6343195.1"/>
    <property type="molecule type" value="Genomic_DNA"/>
</dbReference>
<gene>
    <name evidence="2" type="ORF">HWQ67_16570</name>
</gene>
<dbReference type="InterPro" id="IPR000253">
    <property type="entry name" value="FHA_dom"/>
</dbReference>
<dbReference type="RefSeq" id="WP_218253798.1">
    <property type="nucleotide sequence ID" value="NZ_JABXWD010000481.1"/>
</dbReference>
<dbReference type="SUPFAM" id="SSF49879">
    <property type="entry name" value="SMAD/FHA domain"/>
    <property type="match status" value="1"/>
</dbReference>
<dbReference type="Proteomes" id="UP001196980">
    <property type="component" value="Unassembled WGS sequence"/>
</dbReference>
<proteinExistence type="predicted"/>
<organism evidence="2 3">
    <name type="scientific">Candidatus Magnetobacterium casense</name>
    <dbReference type="NCBI Taxonomy" id="1455061"/>
    <lineage>
        <taxon>Bacteria</taxon>
        <taxon>Pseudomonadati</taxon>
        <taxon>Nitrospirota</taxon>
        <taxon>Thermodesulfovibrionia</taxon>
        <taxon>Thermodesulfovibrionales</taxon>
        <taxon>Candidatus Magnetobacteriaceae</taxon>
        <taxon>Candidatus Magnetobacterium</taxon>
    </lineage>
</organism>